<keyword evidence="1" id="KW-1133">Transmembrane helix</keyword>
<keyword evidence="1" id="KW-0812">Transmembrane</keyword>
<reference evidence="2 3" key="1">
    <citation type="journal article" date="2018" name="Nat. Biotechnol.">
        <title>A standardized bacterial taxonomy based on genome phylogeny substantially revises the tree of life.</title>
        <authorList>
            <person name="Parks D.H."/>
            <person name="Chuvochina M."/>
            <person name="Waite D.W."/>
            <person name="Rinke C."/>
            <person name="Skarshewski A."/>
            <person name="Chaumeil P.A."/>
            <person name="Hugenholtz P."/>
        </authorList>
    </citation>
    <scope>NUCLEOTIDE SEQUENCE [LARGE SCALE GENOMIC DNA]</scope>
    <source>
        <strain evidence="2">UBA9375</strain>
    </source>
</reference>
<accession>A0A3D3R8B0</accession>
<dbReference type="Proteomes" id="UP000263642">
    <property type="component" value="Unassembled WGS sequence"/>
</dbReference>
<comment type="caution">
    <text evidence="2">The sequence shown here is derived from an EMBL/GenBank/DDBJ whole genome shotgun (WGS) entry which is preliminary data.</text>
</comment>
<feature type="transmembrane region" description="Helical" evidence="1">
    <location>
        <begin position="62"/>
        <end position="86"/>
    </location>
</feature>
<evidence type="ECO:0000313" key="2">
    <source>
        <dbReference type="EMBL" id="HCO24322.1"/>
    </source>
</evidence>
<evidence type="ECO:0000313" key="3">
    <source>
        <dbReference type="Proteomes" id="UP000263642"/>
    </source>
</evidence>
<evidence type="ECO:0000256" key="1">
    <source>
        <dbReference type="SAM" id="Phobius"/>
    </source>
</evidence>
<keyword evidence="1" id="KW-0472">Membrane</keyword>
<name>A0A3D3R8B0_9PLAN</name>
<feature type="transmembrane region" description="Helical" evidence="1">
    <location>
        <begin position="162"/>
        <end position="182"/>
    </location>
</feature>
<sequence>MNHESEAVAESESISGEEWLRDAPDSLKSTRRGLKLVIYGGVLVFLAAVGVLYFLFGTEMQTLFMNVLPVMAFSGNLIIFAGTIFCLSIPEQAGARRLLIGAAVGFFAKVIFSGTIFFNTEVLNLPVALFLKVAGYIGFILFALALRKLLLYLNRPDQMWKVHCLLGSVVLFLMGSWCLELVTDLGLVGLRLITIYSVMLVGFFLYPCFTFSLKKVLR</sequence>
<feature type="transmembrane region" description="Helical" evidence="1">
    <location>
        <begin position="98"/>
        <end position="118"/>
    </location>
</feature>
<feature type="transmembrane region" description="Helical" evidence="1">
    <location>
        <begin position="130"/>
        <end position="150"/>
    </location>
</feature>
<proteinExistence type="predicted"/>
<gene>
    <name evidence="2" type="ORF">DIT97_15250</name>
</gene>
<feature type="transmembrane region" description="Helical" evidence="1">
    <location>
        <begin position="188"/>
        <end position="209"/>
    </location>
</feature>
<protein>
    <submittedName>
        <fullName evidence="2">Uncharacterized protein</fullName>
    </submittedName>
</protein>
<feature type="transmembrane region" description="Helical" evidence="1">
    <location>
        <begin position="36"/>
        <end position="56"/>
    </location>
</feature>
<dbReference type="EMBL" id="DQAY01000089">
    <property type="protein sequence ID" value="HCO24322.1"/>
    <property type="molecule type" value="Genomic_DNA"/>
</dbReference>
<organism evidence="2 3">
    <name type="scientific">Gimesia maris</name>
    <dbReference type="NCBI Taxonomy" id="122"/>
    <lineage>
        <taxon>Bacteria</taxon>
        <taxon>Pseudomonadati</taxon>
        <taxon>Planctomycetota</taxon>
        <taxon>Planctomycetia</taxon>
        <taxon>Planctomycetales</taxon>
        <taxon>Planctomycetaceae</taxon>
        <taxon>Gimesia</taxon>
    </lineage>
</organism>
<dbReference type="AlphaFoldDB" id="A0A3D3R8B0"/>